<evidence type="ECO:0000256" key="13">
    <source>
        <dbReference type="SAM" id="SignalP"/>
    </source>
</evidence>
<feature type="domain" description="Saposin B-type" evidence="14">
    <location>
        <begin position="135"/>
        <end position="215"/>
    </location>
</feature>
<dbReference type="GO" id="GO:0004190">
    <property type="term" value="F:aspartic-type endopeptidase activity"/>
    <property type="evidence" value="ECO:0007669"/>
    <property type="project" value="UniProtKB-KW"/>
</dbReference>
<dbReference type="Pfam" id="PF05184">
    <property type="entry name" value="SapB_1"/>
    <property type="match status" value="2"/>
</dbReference>
<dbReference type="InterPro" id="IPR008373">
    <property type="entry name" value="Saposin"/>
</dbReference>
<dbReference type="PANTHER" id="PTHR11480:SF3">
    <property type="entry name" value="BCDNA.GH08312"/>
    <property type="match status" value="1"/>
</dbReference>
<keyword evidence="6" id="KW-0378">Hydrolase</keyword>
<keyword evidence="3" id="KW-0645">Protease</keyword>
<comment type="function">
    <text evidence="10">Pulmonary surfactant-associated proteins promote alveolar stability by lowering the surface tension at the air-liquid interface in the peripheral air spaces. SP-B increases the collapse pressure of palmitic acid to nearly 70 millinewtons per meter.</text>
</comment>
<dbReference type="InterPro" id="IPR051428">
    <property type="entry name" value="Sphingo_Act-Surfact_Prot"/>
</dbReference>
<dbReference type="Gene3D" id="1.10.225.10">
    <property type="entry name" value="Saposin-like"/>
    <property type="match status" value="2"/>
</dbReference>
<keyword evidence="6" id="KW-0064">Aspartyl protease</keyword>
<dbReference type="GO" id="GO:0006665">
    <property type="term" value="P:sphingolipid metabolic process"/>
    <property type="evidence" value="ECO:0007669"/>
    <property type="project" value="InterPro"/>
</dbReference>
<gene>
    <name evidence="15" type="ORF">DM860_002763</name>
</gene>
<dbReference type="Pfam" id="PF03489">
    <property type="entry name" value="SapB_2"/>
    <property type="match status" value="2"/>
</dbReference>
<proteinExistence type="predicted"/>
<feature type="chain" id="PRO_5016387014" description="Pulmonary surfactant-associated protein B" evidence="13">
    <location>
        <begin position="22"/>
        <end position="226"/>
    </location>
</feature>
<keyword evidence="2" id="KW-0964">Secreted</keyword>
<organism evidence="15 16">
    <name type="scientific">Cuscuta australis</name>
    <dbReference type="NCBI Taxonomy" id="267555"/>
    <lineage>
        <taxon>Eukaryota</taxon>
        <taxon>Viridiplantae</taxon>
        <taxon>Streptophyta</taxon>
        <taxon>Embryophyta</taxon>
        <taxon>Tracheophyta</taxon>
        <taxon>Spermatophyta</taxon>
        <taxon>Magnoliopsida</taxon>
        <taxon>eudicotyledons</taxon>
        <taxon>Gunneridae</taxon>
        <taxon>Pentapetalae</taxon>
        <taxon>asterids</taxon>
        <taxon>lamiids</taxon>
        <taxon>Solanales</taxon>
        <taxon>Convolvulaceae</taxon>
        <taxon>Cuscuteae</taxon>
        <taxon>Cuscuta</taxon>
        <taxon>Cuscuta subgen. Grammica</taxon>
        <taxon>Cuscuta sect. Cleistogrammica</taxon>
    </lineage>
</organism>
<dbReference type="GO" id="GO:0005764">
    <property type="term" value="C:lysosome"/>
    <property type="evidence" value="ECO:0007669"/>
    <property type="project" value="InterPro"/>
</dbReference>
<dbReference type="AlphaFoldDB" id="A0A328D2D3"/>
<evidence type="ECO:0000256" key="10">
    <source>
        <dbReference type="ARBA" id="ARBA00037221"/>
    </source>
</evidence>
<evidence type="ECO:0000256" key="2">
    <source>
        <dbReference type="ARBA" id="ARBA00022525"/>
    </source>
</evidence>
<dbReference type="InterPro" id="IPR011001">
    <property type="entry name" value="Saposin-like"/>
</dbReference>
<evidence type="ECO:0000256" key="12">
    <source>
        <dbReference type="ARBA" id="ARBA00041785"/>
    </source>
</evidence>
<evidence type="ECO:0000259" key="14">
    <source>
        <dbReference type="PROSITE" id="PS50015"/>
    </source>
</evidence>
<reference evidence="15 16" key="1">
    <citation type="submission" date="2018-06" db="EMBL/GenBank/DDBJ databases">
        <title>The Genome of Cuscuta australis (Dodder) Provides Insight into the Evolution of Plant Parasitism.</title>
        <authorList>
            <person name="Liu H."/>
        </authorList>
    </citation>
    <scope>NUCLEOTIDE SEQUENCE [LARGE SCALE GENOMIC DNA]</scope>
    <source>
        <strain evidence="16">cv. Yunnan</strain>
        <tissue evidence="15">Vines</tissue>
    </source>
</reference>
<dbReference type="PRINTS" id="PR01797">
    <property type="entry name" value="SAPOSIN"/>
</dbReference>
<dbReference type="InterPro" id="IPR007856">
    <property type="entry name" value="SapB_1"/>
</dbReference>
<dbReference type="GO" id="GO:0005576">
    <property type="term" value="C:extracellular region"/>
    <property type="evidence" value="ECO:0007669"/>
    <property type="project" value="UniProtKB-SubCell"/>
</dbReference>
<keyword evidence="4 13" id="KW-0732">Signal</keyword>
<evidence type="ECO:0000313" key="15">
    <source>
        <dbReference type="EMBL" id="RAL39230.1"/>
    </source>
</evidence>
<keyword evidence="5" id="KW-0677">Repeat</keyword>
<evidence type="ECO:0000256" key="7">
    <source>
        <dbReference type="ARBA" id="ARBA00023145"/>
    </source>
</evidence>
<dbReference type="SMART" id="SM00741">
    <property type="entry name" value="SapB"/>
    <property type="match status" value="2"/>
</dbReference>
<evidence type="ECO:0000313" key="16">
    <source>
        <dbReference type="Proteomes" id="UP000249390"/>
    </source>
</evidence>
<evidence type="ECO:0000256" key="5">
    <source>
        <dbReference type="ARBA" id="ARBA00022737"/>
    </source>
</evidence>
<evidence type="ECO:0000256" key="8">
    <source>
        <dbReference type="ARBA" id="ARBA00023157"/>
    </source>
</evidence>
<evidence type="ECO:0000256" key="9">
    <source>
        <dbReference type="ARBA" id="ARBA00023180"/>
    </source>
</evidence>
<dbReference type="SUPFAM" id="SSF47862">
    <property type="entry name" value="Saposin"/>
    <property type="match status" value="2"/>
</dbReference>
<dbReference type="GO" id="GO:0016020">
    <property type="term" value="C:membrane"/>
    <property type="evidence" value="ECO:0007669"/>
    <property type="project" value="GOC"/>
</dbReference>
<feature type="signal peptide" evidence="13">
    <location>
        <begin position="1"/>
        <end position="21"/>
    </location>
</feature>
<dbReference type="FunFam" id="1.10.225.10:FF:000008">
    <property type="entry name" value="Pulmonary surfactant-associated protein B"/>
    <property type="match status" value="1"/>
</dbReference>
<dbReference type="Proteomes" id="UP000249390">
    <property type="component" value="Unassembled WGS sequence"/>
</dbReference>
<accession>A0A328D2D3</accession>
<evidence type="ECO:0000256" key="6">
    <source>
        <dbReference type="ARBA" id="ARBA00022750"/>
    </source>
</evidence>
<keyword evidence="9" id="KW-0325">Glycoprotein</keyword>
<name>A0A328D2D3_9ASTE</name>
<sequence>MDMKACLIIFILGVTCNTCSARDLAAPYLSTEIVDIPESGILAAKEASGSDIVCKMCEEFTTEAITYLNNNKTQEEIINLLLKSCPKLRMYEKQCVTLVNYYGPLFFVEVSSVEPEQLCKKAAMCQKVTLTSQKFFNNCNLCHQTVSEALLKLKDPDTQLEILELLLKACDSAKNYSKKCKQLVFEYAPVILVNAEQFLEANDICTAIHACDGPEPETDASMHFAS</sequence>
<feature type="domain" description="Saposin B-type" evidence="14">
    <location>
        <begin position="50"/>
        <end position="129"/>
    </location>
</feature>
<evidence type="ECO:0000256" key="1">
    <source>
        <dbReference type="ARBA" id="ARBA00004239"/>
    </source>
</evidence>
<keyword evidence="7" id="KW-0865">Zymogen</keyword>
<evidence type="ECO:0000256" key="3">
    <source>
        <dbReference type="ARBA" id="ARBA00022670"/>
    </source>
</evidence>
<keyword evidence="16" id="KW-1185">Reference proteome</keyword>
<dbReference type="InterPro" id="IPR008138">
    <property type="entry name" value="SapB_2"/>
</dbReference>
<comment type="caution">
    <text evidence="15">The sequence shown here is derived from an EMBL/GenBank/DDBJ whole genome shotgun (WGS) entry which is preliminary data.</text>
</comment>
<evidence type="ECO:0000256" key="11">
    <source>
        <dbReference type="ARBA" id="ARBA00041094"/>
    </source>
</evidence>
<dbReference type="InterPro" id="IPR008139">
    <property type="entry name" value="SaposinB_dom"/>
</dbReference>
<evidence type="ECO:0000256" key="4">
    <source>
        <dbReference type="ARBA" id="ARBA00022729"/>
    </source>
</evidence>
<dbReference type="PROSITE" id="PS50015">
    <property type="entry name" value="SAP_B"/>
    <property type="match status" value="2"/>
</dbReference>
<protein>
    <recommendedName>
        <fullName evidence="11">Pulmonary surfactant-associated protein B</fullName>
    </recommendedName>
    <alternativeName>
        <fullName evidence="12">Pulmonary surfactant-associated proteolipid SPL(Phe)</fullName>
    </alternativeName>
</protein>
<keyword evidence="8" id="KW-1015">Disulfide bond</keyword>
<comment type="subcellular location">
    <subcellularLocation>
        <location evidence="1">Secreted</location>
        <location evidence="1">Extracellular space</location>
    </subcellularLocation>
</comment>
<dbReference type="EMBL" id="NQVE01000200">
    <property type="protein sequence ID" value="RAL39230.1"/>
    <property type="molecule type" value="Genomic_DNA"/>
</dbReference>
<dbReference type="PANTHER" id="PTHR11480">
    <property type="entry name" value="SAPOSIN-RELATED"/>
    <property type="match status" value="1"/>
</dbReference>
<dbReference type="GO" id="GO:0006508">
    <property type="term" value="P:proteolysis"/>
    <property type="evidence" value="ECO:0007669"/>
    <property type="project" value="UniProtKB-KW"/>
</dbReference>